<feature type="compositionally biased region" description="Polar residues" evidence="1">
    <location>
        <begin position="159"/>
        <end position="181"/>
    </location>
</feature>
<dbReference type="HOGENOM" id="CLU_085827_0_0_1"/>
<organism evidence="3 4">
    <name type="scientific">Pseudocercospora fijiensis (strain CIRAD86)</name>
    <name type="common">Black leaf streak disease fungus</name>
    <name type="synonym">Mycosphaerella fijiensis</name>
    <dbReference type="NCBI Taxonomy" id="383855"/>
    <lineage>
        <taxon>Eukaryota</taxon>
        <taxon>Fungi</taxon>
        <taxon>Dikarya</taxon>
        <taxon>Ascomycota</taxon>
        <taxon>Pezizomycotina</taxon>
        <taxon>Dothideomycetes</taxon>
        <taxon>Dothideomycetidae</taxon>
        <taxon>Mycosphaerellales</taxon>
        <taxon>Mycosphaerellaceae</taxon>
        <taxon>Pseudocercospora</taxon>
    </lineage>
</organism>
<evidence type="ECO:0000256" key="2">
    <source>
        <dbReference type="SAM" id="SignalP"/>
    </source>
</evidence>
<feature type="chain" id="PRO_5004030943" evidence="2">
    <location>
        <begin position="24"/>
        <end position="204"/>
    </location>
</feature>
<dbReference type="STRING" id="383855.M3A150"/>
<protein>
    <submittedName>
        <fullName evidence="3">Uncharacterized protein</fullName>
    </submittedName>
</protein>
<evidence type="ECO:0000256" key="1">
    <source>
        <dbReference type="SAM" id="MobiDB-lite"/>
    </source>
</evidence>
<dbReference type="KEGG" id="pfj:MYCFIDRAFT_33720"/>
<feature type="region of interest" description="Disordered" evidence="1">
    <location>
        <begin position="124"/>
        <end position="181"/>
    </location>
</feature>
<dbReference type="RefSeq" id="XP_007931243.1">
    <property type="nucleotide sequence ID" value="XM_007933052.1"/>
</dbReference>
<dbReference type="VEuPathDB" id="FungiDB:MYCFIDRAFT_33720"/>
<dbReference type="AlphaFoldDB" id="M3A150"/>
<reference evidence="3 4" key="1">
    <citation type="journal article" date="2012" name="PLoS Pathog.">
        <title>Diverse lifestyles and strategies of plant pathogenesis encoded in the genomes of eighteen Dothideomycetes fungi.</title>
        <authorList>
            <person name="Ohm R.A."/>
            <person name="Feau N."/>
            <person name="Henrissat B."/>
            <person name="Schoch C.L."/>
            <person name="Horwitz B.A."/>
            <person name="Barry K.W."/>
            <person name="Condon B.J."/>
            <person name="Copeland A.C."/>
            <person name="Dhillon B."/>
            <person name="Glaser F."/>
            <person name="Hesse C.N."/>
            <person name="Kosti I."/>
            <person name="LaButti K."/>
            <person name="Lindquist E.A."/>
            <person name="Lucas S."/>
            <person name="Salamov A.A."/>
            <person name="Bradshaw R.E."/>
            <person name="Ciuffetti L."/>
            <person name="Hamelin R.C."/>
            <person name="Kema G.H.J."/>
            <person name="Lawrence C."/>
            <person name="Scott J.A."/>
            <person name="Spatafora J.W."/>
            <person name="Turgeon B.G."/>
            <person name="de Wit P.J.G.M."/>
            <person name="Zhong S."/>
            <person name="Goodwin S.B."/>
            <person name="Grigoriev I.V."/>
        </authorList>
    </citation>
    <scope>NUCLEOTIDE SEQUENCE [LARGE SCALE GENOMIC DNA]</scope>
    <source>
        <strain evidence="3 4">CIRAD86</strain>
    </source>
</reference>
<dbReference type="eggNOG" id="ENOG502SR80">
    <property type="taxonomic scope" value="Eukaryota"/>
</dbReference>
<feature type="compositionally biased region" description="Low complexity" evidence="1">
    <location>
        <begin position="131"/>
        <end position="153"/>
    </location>
</feature>
<dbReference type="OrthoDB" id="3942943at2759"/>
<dbReference type="EMBL" id="KB446564">
    <property type="protein sequence ID" value="EME78121.1"/>
    <property type="molecule type" value="Genomic_DNA"/>
</dbReference>
<dbReference type="Proteomes" id="UP000016932">
    <property type="component" value="Unassembled WGS sequence"/>
</dbReference>
<feature type="signal peptide" evidence="2">
    <location>
        <begin position="1"/>
        <end position="23"/>
    </location>
</feature>
<keyword evidence="4" id="KW-1185">Reference proteome</keyword>
<sequence length="204" mass="21329">MHPSTLPLLLSATLATALLNLRASTFTHLLGRQTLPLTTCFGSAPSTELNPCEYICGKGSRQCVSEGNCFNPSKGETCCEDGTYCPEKSYCSNEGCCDESLSLEECGASTSAIIDPAPTSYSSSSKYLEQPTPYSSAPTSSSSSIDVTISPTIPAYPTSAETSGTNSTLPSYTPAQQTRNSGLRREVAGWTVGGLAALGMGFFV</sequence>
<accession>M3A150</accession>
<proteinExistence type="predicted"/>
<keyword evidence="2" id="KW-0732">Signal</keyword>
<name>M3A150_PSEFD</name>
<gene>
    <name evidence="3" type="ORF">MYCFIDRAFT_33720</name>
</gene>
<evidence type="ECO:0000313" key="4">
    <source>
        <dbReference type="Proteomes" id="UP000016932"/>
    </source>
</evidence>
<evidence type="ECO:0000313" key="3">
    <source>
        <dbReference type="EMBL" id="EME78121.1"/>
    </source>
</evidence>
<dbReference type="GeneID" id="19338938"/>